<dbReference type="Pfam" id="PF00999">
    <property type="entry name" value="Na_H_Exchanger"/>
    <property type="match status" value="1"/>
</dbReference>
<dbReference type="PANTHER" id="PTHR43562">
    <property type="entry name" value="NAPA-TYPE SODIUM/HYDROGEN ANTIPORTER"/>
    <property type="match status" value="1"/>
</dbReference>
<dbReference type="PANTHER" id="PTHR43562:SF1">
    <property type="entry name" value="NA(+)_H(+) ANTIPORTER YJBQ-RELATED"/>
    <property type="match status" value="1"/>
</dbReference>
<feature type="transmembrane region" description="Helical" evidence="9">
    <location>
        <begin position="158"/>
        <end position="179"/>
    </location>
</feature>
<feature type="transmembrane region" description="Helical" evidence="9">
    <location>
        <begin position="227"/>
        <end position="244"/>
    </location>
</feature>
<feature type="transmembrane region" description="Helical" evidence="9">
    <location>
        <begin position="64"/>
        <end position="83"/>
    </location>
</feature>
<evidence type="ECO:0000313" key="12">
    <source>
        <dbReference type="Proteomes" id="UP001382727"/>
    </source>
</evidence>
<dbReference type="Proteomes" id="UP001382727">
    <property type="component" value="Chromosome"/>
</dbReference>
<keyword evidence="8 9" id="KW-0472">Membrane</keyword>
<feature type="transmembrane region" description="Helical" evidence="9">
    <location>
        <begin position="312"/>
        <end position="334"/>
    </location>
</feature>
<accession>A0ABZ2MDG1</accession>
<dbReference type="InterPro" id="IPR006153">
    <property type="entry name" value="Cation/H_exchanger_TM"/>
</dbReference>
<reference evidence="11 12" key="1">
    <citation type="submission" date="2024-02" db="EMBL/GenBank/DDBJ databases">
        <title>Janibacter sp. nov., isolated from gut of marine sandworm.</title>
        <authorList>
            <person name="Kim B."/>
            <person name="Jun M.O."/>
            <person name="Shin N.-R."/>
        </authorList>
    </citation>
    <scope>NUCLEOTIDE SEQUENCE [LARGE SCALE GENOMIC DNA]</scope>
    <source>
        <strain evidence="11 12">A1S7</strain>
    </source>
</reference>
<evidence type="ECO:0000256" key="1">
    <source>
        <dbReference type="ARBA" id="ARBA00004141"/>
    </source>
</evidence>
<evidence type="ECO:0000256" key="3">
    <source>
        <dbReference type="ARBA" id="ARBA00022448"/>
    </source>
</evidence>
<feature type="transmembrane region" description="Helical" evidence="9">
    <location>
        <begin position="124"/>
        <end position="146"/>
    </location>
</feature>
<evidence type="ECO:0000256" key="5">
    <source>
        <dbReference type="ARBA" id="ARBA00022692"/>
    </source>
</evidence>
<protein>
    <submittedName>
        <fullName evidence="11">Cation:proton antiporter</fullName>
    </submittedName>
</protein>
<comment type="subcellular location">
    <subcellularLocation>
        <location evidence="1">Membrane</location>
        <topology evidence="1">Multi-pass membrane protein</topology>
    </subcellularLocation>
</comment>
<feature type="transmembrane region" description="Helical" evidence="9">
    <location>
        <begin position="95"/>
        <end position="118"/>
    </location>
</feature>
<gene>
    <name evidence="11" type="ORF">V1351_08895</name>
</gene>
<dbReference type="EMBL" id="CP144913">
    <property type="protein sequence ID" value="WXB75089.1"/>
    <property type="molecule type" value="Genomic_DNA"/>
</dbReference>
<feature type="transmembrane region" description="Helical" evidence="9">
    <location>
        <begin position="375"/>
        <end position="393"/>
    </location>
</feature>
<feature type="transmembrane region" description="Helical" evidence="9">
    <location>
        <begin position="39"/>
        <end position="58"/>
    </location>
</feature>
<keyword evidence="3" id="KW-0813">Transport</keyword>
<dbReference type="Gene3D" id="1.20.1530.20">
    <property type="match status" value="1"/>
</dbReference>
<dbReference type="InterPro" id="IPR038770">
    <property type="entry name" value="Na+/solute_symporter_sf"/>
</dbReference>
<feature type="transmembrane region" description="Helical" evidence="9">
    <location>
        <begin position="185"/>
        <end position="206"/>
    </location>
</feature>
<evidence type="ECO:0000259" key="10">
    <source>
        <dbReference type="Pfam" id="PF00999"/>
    </source>
</evidence>
<evidence type="ECO:0000256" key="6">
    <source>
        <dbReference type="ARBA" id="ARBA00022989"/>
    </source>
</evidence>
<feature type="transmembrane region" description="Helical" evidence="9">
    <location>
        <begin position="346"/>
        <end position="363"/>
    </location>
</feature>
<evidence type="ECO:0000256" key="8">
    <source>
        <dbReference type="ARBA" id="ARBA00023136"/>
    </source>
</evidence>
<keyword evidence="12" id="KW-1185">Reference proteome</keyword>
<feature type="domain" description="Cation/H+ exchanger transmembrane" evidence="10">
    <location>
        <begin position="26"/>
        <end position="391"/>
    </location>
</feature>
<comment type="similarity">
    <text evidence="2">Belongs to the monovalent cation:proton antiporter 2 (CPA2) transporter (TC 2.A.37) family.</text>
</comment>
<keyword evidence="7" id="KW-0406">Ion transport</keyword>
<evidence type="ECO:0000256" key="7">
    <source>
        <dbReference type="ARBA" id="ARBA00023065"/>
    </source>
</evidence>
<dbReference type="RefSeq" id="WP_338747803.1">
    <property type="nucleotide sequence ID" value="NZ_CP144913.1"/>
</dbReference>
<keyword evidence="6 9" id="KW-1133">Transmembrane helix</keyword>
<feature type="transmembrane region" description="Helical" evidence="9">
    <location>
        <begin position="12"/>
        <end position="32"/>
    </location>
</feature>
<evidence type="ECO:0000256" key="9">
    <source>
        <dbReference type="SAM" id="Phobius"/>
    </source>
</evidence>
<organism evidence="11 12">
    <name type="scientific">Janibacter alittae</name>
    <dbReference type="NCBI Taxonomy" id="3115209"/>
    <lineage>
        <taxon>Bacteria</taxon>
        <taxon>Bacillati</taxon>
        <taxon>Actinomycetota</taxon>
        <taxon>Actinomycetes</taxon>
        <taxon>Micrococcales</taxon>
        <taxon>Intrasporangiaceae</taxon>
        <taxon>Janibacter</taxon>
    </lineage>
</organism>
<keyword evidence="4" id="KW-0050">Antiport</keyword>
<feature type="transmembrane region" description="Helical" evidence="9">
    <location>
        <begin position="250"/>
        <end position="268"/>
    </location>
</feature>
<evidence type="ECO:0000313" key="11">
    <source>
        <dbReference type="EMBL" id="WXB75089.1"/>
    </source>
</evidence>
<keyword evidence="5 9" id="KW-0812">Transmembrane</keyword>
<evidence type="ECO:0000256" key="2">
    <source>
        <dbReference type="ARBA" id="ARBA00005551"/>
    </source>
</evidence>
<proteinExistence type="inferred from homology"/>
<sequence length="415" mass="42563">MTTEELGLEAARTIGLCLGVGVVAVILSDLAAQWLPLPTVVLEILGGILIGPAVLGIAADNLVVSSFSELGLAVLMFLAGYELQLSRIAGPPLRAACTGWLISLAIALVAGITVVTLARPEEGLSAGIMIGLIFTTTALGTILPILRDAGELDTRFGGVMVAVGAIGEFGPILAIALLLSGQSPLHTVVVLVAFAGVAAATLTMASRPRSPRWSRLLSHTLTTSGQLGVRVAMLIVILLAWTAGHLGLDVLLGAFVAGLVARLFLSGVDEHTQEQTIARLEGVGYGFLVPIFFVVSGIRFDLASLLNDPGALLMIPLSLVGFLVIRGLPTYLALRGTLSGRERVGAGIYSATALPLVVVITTIGVDSGELTEATAAALVGAGMVSVLAFPLIATRVRGVSATPFTGTWTGGQDAL</sequence>
<evidence type="ECO:0000256" key="4">
    <source>
        <dbReference type="ARBA" id="ARBA00022449"/>
    </source>
</evidence>
<feature type="transmembrane region" description="Helical" evidence="9">
    <location>
        <begin position="280"/>
        <end position="300"/>
    </location>
</feature>
<name>A0ABZ2MDG1_9MICO</name>